<reference evidence="5 6" key="1">
    <citation type="journal article" date="2013" name="PLoS ONE">
        <title>Lactobacillus paracasei comparative genomics: towards species pan-genome definition and exploitation of diversity.</title>
        <authorList>
            <person name="Smokvina T."/>
            <person name="Wels M."/>
            <person name="Polka J."/>
            <person name="Chervaux C."/>
            <person name="Brisse S."/>
            <person name="Boekhorst J."/>
            <person name="van Hylckama Vlieg J.E."/>
            <person name="Siezen R.J."/>
        </authorList>
    </citation>
    <scope>NUCLEOTIDE SEQUENCE [LARGE SCALE GENOMIC DNA]</scope>
    <source>
        <strain evidence="5 6">Lpp225</strain>
    </source>
</reference>
<gene>
    <name evidence="5" type="ORF">Lpp225_2841</name>
</gene>
<dbReference type="Pfam" id="PF00535">
    <property type="entry name" value="Glycos_transf_2"/>
    <property type="match status" value="1"/>
</dbReference>
<comment type="caution">
    <text evidence="5">The sequence shown here is derived from an EMBL/GenBank/DDBJ whole genome shotgun (WGS) entry which is preliminary data.</text>
</comment>
<dbReference type="PANTHER" id="PTHR43685">
    <property type="entry name" value="GLYCOSYLTRANSFERASE"/>
    <property type="match status" value="1"/>
</dbReference>
<accession>S2N4E9</accession>
<proteinExistence type="inferred from homology"/>
<dbReference type="PANTHER" id="PTHR43685:SF5">
    <property type="entry name" value="GLYCOSYLTRANSFERASE EPSE-RELATED"/>
    <property type="match status" value="1"/>
</dbReference>
<evidence type="ECO:0000256" key="1">
    <source>
        <dbReference type="ARBA" id="ARBA00006739"/>
    </source>
</evidence>
<evidence type="ECO:0000313" key="6">
    <source>
        <dbReference type="Proteomes" id="UP000014270"/>
    </source>
</evidence>
<dbReference type="PATRIC" id="fig|1256225.3.peg.2938"/>
<keyword evidence="2" id="KW-0328">Glycosyltransferase</keyword>
<dbReference type="InterPro" id="IPR050834">
    <property type="entry name" value="Glycosyltransf_2"/>
</dbReference>
<dbReference type="GO" id="GO:0016757">
    <property type="term" value="F:glycosyltransferase activity"/>
    <property type="evidence" value="ECO:0007669"/>
    <property type="project" value="UniProtKB-KW"/>
</dbReference>
<sequence>MTQPISVLMSLYSKEKPANLKASLDSVLAQTLLPTEIVIILDGPITSSLQAVLDAAQAQSSLLRILPQRQNKGLGVALAIGVKACTNELIARMDTDDIADQKRLQRQSAVFANTPELSICSSNIVEFEGNISHVIGHRKVPEHDDEIRHFSKQRNPFNHMAVMFKRSYVLAAGNYQPLAGFEDYYLWVRMLKRGAVAYNIQSDLVHARTGADMYTRRGGIRYLISGLRGRYRIYREGLGSLKDFVKVAMIHIVISLIPNKLRGIVYAKKLHA</sequence>
<keyword evidence="3 5" id="KW-0808">Transferase</keyword>
<comment type="similarity">
    <text evidence="1">Belongs to the glycosyltransferase 2 family.</text>
</comment>
<dbReference type="Gene3D" id="3.90.550.10">
    <property type="entry name" value="Spore Coat Polysaccharide Biosynthesis Protein SpsA, Chain A"/>
    <property type="match status" value="1"/>
</dbReference>
<feature type="domain" description="Glycosyltransferase 2-like" evidence="4">
    <location>
        <begin position="6"/>
        <end position="138"/>
    </location>
</feature>
<dbReference type="EMBL" id="ANMM01000032">
    <property type="protein sequence ID" value="EPC35669.1"/>
    <property type="molecule type" value="Genomic_DNA"/>
</dbReference>
<dbReference type="Proteomes" id="UP000014270">
    <property type="component" value="Unassembled WGS sequence"/>
</dbReference>
<evidence type="ECO:0000313" key="5">
    <source>
        <dbReference type="EMBL" id="EPC35669.1"/>
    </source>
</evidence>
<name>S2N4E9_LACPA</name>
<evidence type="ECO:0000259" key="4">
    <source>
        <dbReference type="Pfam" id="PF00535"/>
    </source>
</evidence>
<dbReference type="SUPFAM" id="SSF53448">
    <property type="entry name" value="Nucleotide-diphospho-sugar transferases"/>
    <property type="match status" value="1"/>
</dbReference>
<evidence type="ECO:0000256" key="3">
    <source>
        <dbReference type="ARBA" id="ARBA00022679"/>
    </source>
</evidence>
<protein>
    <submittedName>
        <fullName evidence="5">Glycosyltransferase (Cell wall biogenesis)Cps9G, putative</fullName>
    </submittedName>
</protein>
<dbReference type="InterPro" id="IPR001173">
    <property type="entry name" value="Glyco_trans_2-like"/>
</dbReference>
<dbReference type="InterPro" id="IPR029044">
    <property type="entry name" value="Nucleotide-diphossugar_trans"/>
</dbReference>
<organism evidence="5 6">
    <name type="scientific">Lacticaseibacillus paracasei subsp. paracasei Lpp225</name>
    <dbReference type="NCBI Taxonomy" id="1256225"/>
    <lineage>
        <taxon>Bacteria</taxon>
        <taxon>Bacillati</taxon>
        <taxon>Bacillota</taxon>
        <taxon>Bacilli</taxon>
        <taxon>Lactobacillales</taxon>
        <taxon>Lactobacillaceae</taxon>
        <taxon>Lacticaseibacillus</taxon>
    </lineage>
</organism>
<evidence type="ECO:0000256" key="2">
    <source>
        <dbReference type="ARBA" id="ARBA00022676"/>
    </source>
</evidence>
<dbReference type="AlphaFoldDB" id="S2N4E9"/>